<feature type="transmembrane region" description="Helical" evidence="9">
    <location>
        <begin position="127"/>
        <end position="145"/>
    </location>
</feature>
<accession>A0A6A2ZMI9</accession>
<keyword evidence="7 9" id="KW-0472">Membrane</keyword>
<dbReference type="InterPro" id="IPR044566">
    <property type="entry name" value="RMV1-like"/>
</dbReference>
<comment type="similarity">
    <text evidence="8">Belongs to the amino acid-polyamine-organocation (APC) superfamily. Polyamine:cation symporter (PHS) (TC 2.A.3.12) family.</text>
</comment>
<evidence type="ECO:0000256" key="1">
    <source>
        <dbReference type="ARBA" id="ARBA00004651"/>
    </source>
</evidence>
<dbReference type="EMBL" id="VEPZ02001136">
    <property type="protein sequence ID" value="KAE8692372.1"/>
    <property type="molecule type" value="Genomic_DNA"/>
</dbReference>
<proteinExistence type="inferred from homology"/>
<organism evidence="10 11">
    <name type="scientific">Hibiscus syriacus</name>
    <name type="common">Rose of Sharon</name>
    <dbReference type="NCBI Taxonomy" id="106335"/>
    <lineage>
        <taxon>Eukaryota</taxon>
        <taxon>Viridiplantae</taxon>
        <taxon>Streptophyta</taxon>
        <taxon>Embryophyta</taxon>
        <taxon>Tracheophyta</taxon>
        <taxon>Spermatophyta</taxon>
        <taxon>Magnoliopsida</taxon>
        <taxon>eudicotyledons</taxon>
        <taxon>Gunneridae</taxon>
        <taxon>Pentapetalae</taxon>
        <taxon>rosids</taxon>
        <taxon>malvids</taxon>
        <taxon>Malvales</taxon>
        <taxon>Malvaceae</taxon>
        <taxon>Malvoideae</taxon>
        <taxon>Hibiscus</taxon>
    </lineage>
</organism>
<feature type="transmembrane region" description="Helical" evidence="9">
    <location>
        <begin position="185"/>
        <end position="204"/>
    </location>
</feature>
<comment type="subcellular location">
    <subcellularLocation>
        <location evidence="1">Cell membrane</location>
        <topology evidence="1">Multi-pass membrane protein</topology>
    </subcellularLocation>
</comment>
<protein>
    <submittedName>
        <fullName evidence="10">Polyamine transporter</fullName>
    </submittedName>
</protein>
<dbReference type="InterPro" id="IPR002293">
    <property type="entry name" value="AA/rel_permease1"/>
</dbReference>
<name>A0A6A2ZMI9_HIBSY</name>
<keyword evidence="4 9" id="KW-0812">Transmembrane</keyword>
<keyword evidence="6 9" id="KW-1133">Transmembrane helix</keyword>
<sequence length="223" mass="24817">MSLVAIPKIQPHRWISLVLAGEVDNPQKTFPRALLVAVVFTCVAYLVPLFAVIGAVSVDQNDWESGFHAYAAEMIAGKWLKVWIEVGAVLSAIGLFEAQLSACAYQLEGMADLSILPKFFSSRSKWFDTPWVGILISTLITIGMSRKLPEIKRPYRVPLRIPGLVLMCLIPSAFLVVIMVIATKIVYLVSGVMTVGAIGWYFLMNFCREKKLFKYSIAEDGER</sequence>
<evidence type="ECO:0000313" key="11">
    <source>
        <dbReference type="Proteomes" id="UP000436088"/>
    </source>
</evidence>
<evidence type="ECO:0000256" key="3">
    <source>
        <dbReference type="ARBA" id="ARBA00022475"/>
    </source>
</evidence>
<evidence type="ECO:0000256" key="4">
    <source>
        <dbReference type="ARBA" id="ARBA00022692"/>
    </source>
</evidence>
<feature type="transmembrane region" description="Helical" evidence="9">
    <location>
        <begin position="33"/>
        <end position="58"/>
    </location>
</feature>
<evidence type="ECO:0000256" key="6">
    <source>
        <dbReference type="ARBA" id="ARBA00022989"/>
    </source>
</evidence>
<keyword evidence="3" id="KW-1003">Cell membrane</keyword>
<dbReference type="GO" id="GO:0015203">
    <property type="term" value="F:polyamine transmembrane transporter activity"/>
    <property type="evidence" value="ECO:0007669"/>
    <property type="project" value="UniProtKB-ARBA"/>
</dbReference>
<dbReference type="Pfam" id="PF13520">
    <property type="entry name" value="AA_permease_2"/>
    <property type="match status" value="1"/>
</dbReference>
<evidence type="ECO:0000256" key="8">
    <source>
        <dbReference type="ARBA" id="ARBA00024041"/>
    </source>
</evidence>
<comment type="caution">
    <text evidence="10">The sequence shown here is derived from an EMBL/GenBank/DDBJ whole genome shotgun (WGS) entry which is preliminary data.</text>
</comment>
<evidence type="ECO:0000256" key="7">
    <source>
        <dbReference type="ARBA" id="ARBA00023136"/>
    </source>
</evidence>
<dbReference type="Gene3D" id="1.20.1740.10">
    <property type="entry name" value="Amino acid/polyamine transporter I"/>
    <property type="match status" value="1"/>
</dbReference>
<dbReference type="PANTHER" id="PTHR45826">
    <property type="entry name" value="POLYAMINE TRANSPORTER PUT1"/>
    <property type="match status" value="1"/>
</dbReference>
<keyword evidence="5" id="KW-0769">Symport</keyword>
<evidence type="ECO:0000313" key="10">
    <source>
        <dbReference type="EMBL" id="KAE8692372.1"/>
    </source>
</evidence>
<dbReference type="GO" id="GO:0015293">
    <property type="term" value="F:symporter activity"/>
    <property type="evidence" value="ECO:0007669"/>
    <property type="project" value="UniProtKB-KW"/>
</dbReference>
<gene>
    <name evidence="10" type="ORF">F3Y22_tig00110840pilonHSYRG00188</name>
</gene>
<keyword evidence="11" id="KW-1185">Reference proteome</keyword>
<reference evidence="10" key="1">
    <citation type="submission" date="2019-09" db="EMBL/GenBank/DDBJ databases">
        <title>Draft genome information of white flower Hibiscus syriacus.</title>
        <authorList>
            <person name="Kim Y.-M."/>
        </authorList>
    </citation>
    <scope>NUCLEOTIDE SEQUENCE [LARGE SCALE GENOMIC DNA]</scope>
    <source>
        <strain evidence="10">YM2019G1</strain>
    </source>
</reference>
<evidence type="ECO:0000256" key="2">
    <source>
        <dbReference type="ARBA" id="ARBA00022448"/>
    </source>
</evidence>
<dbReference type="GO" id="GO:0005886">
    <property type="term" value="C:plasma membrane"/>
    <property type="evidence" value="ECO:0007669"/>
    <property type="project" value="UniProtKB-SubCell"/>
</dbReference>
<keyword evidence="2" id="KW-0813">Transport</keyword>
<evidence type="ECO:0000256" key="9">
    <source>
        <dbReference type="SAM" id="Phobius"/>
    </source>
</evidence>
<evidence type="ECO:0000256" key="5">
    <source>
        <dbReference type="ARBA" id="ARBA00022847"/>
    </source>
</evidence>
<dbReference type="AlphaFoldDB" id="A0A6A2ZMI9"/>
<dbReference type="Proteomes" id="UP000436088">
    <property type="component" value="Unassembled WGS sequence"/>
</dbReference>
<dbReference type="PANTHER" id="PTHR45826:SF8">
    <property type="entry name" value="CATIONIC AMINO ACID TRANSPORTER"/>
    <property type="match status" value="1"/>
</dbReference>
<feature type="transmembrane region" description="Helical" evidence="9">
    <location>
        <begin position="157"/>
        <end position="179"/>
    </location>
</feature>